<evidence type="ECO:0000256" key="1">
    <source>
        <dbReference type="SAM" id="MobiDB-lite"/>
    </source>
</evidence>
<name>A0AAN6MAB2_9PEZI</name>
<accession>A0AAN6MAB2</accession>
<evidence type="ECO:0000313" key="3">
    <source>
        <dbReference type="Proteomes" id="UP001303889"/>
    </source>
</evidence>
<dbReference type="Proteomes" id="UP001303889">
    <property type="component" value="Unassembled WGS sequence"/>
</dbReference>
<keyword evidence="3" id="KW-1185">Reference proteome</keyword>
<sequence length="116" mass="12595">MIATAGNTHPVPARPVAGQRRCGKKPPKTPPPQAAPSPEDHSDPTPQTGRPNLTDIRIVQAINFARFSQSPGTQVFKITWDELDNAIKKPKPLTAMPDLDDQDLRSMLLGKGNPVQ</sequence>
<gene>
    <name evidence="2" type="ORF">C8A05DRAFT_40062</name>
</gene>
<protein>
    <submittedName>
        <fullName evidence="2">Uncharacterized protein</fullName>
    </submittedName>
</protein>
<feature type="non-terminal residue" evidence="2">
    <location>
        <position position="116"/>
    </location>
</feature>
<feature type="region of interest" description="Disordered" evidence="1">
    <location>
        <begin position="1"/>
        <end position="55"/>
    </location>
</feature>
<dbReference type="AlphaFoldDB" id="A0AAN6MAB2"/>
<evidence type="ECO:0000313" key="2">
    <source>
        <dbReference type="EMBL" id="KAK3896411.1"/>
    </source>
</evidence>
<reference evidence="2" key="1">
    <citation type="journal article" date="2023" name="Mol. Phylogenet. Evol.">
        <title>Genome-scale phylogeny and comparative genomics of the fungal order Sordariales.</title>
        <authorList>
            <person name="Hensen N."/>
            <person name="Bonometti L."/>
            <person name="Westerberg I."/>
            <person name="Brannstrom I.O."/>
            <person name="Guillou S."/>
            <person name="Cros-Aarteil S."/>
            <person name="Calhoun S."/>
            <person name="Haridas S."/>
            <person name="Kuo A."/>
            <person name="Mondo S."/>
            <person name="Pangilinan J."/>
            <person name="Riley R."/>
            <person name="LaButti K."/>
            <person name="Andreopoulos B."/>
            <person name="Lipzen A."/>
            <person name="Chen C."/>
            <person name="Yan M."/>
            <person name="Daum C."/>
            <person name="Ng V."/>
            <person name="Clum A."/>
            <person name="Steindorff A."/>
            <person name="Ohm R.A."/>
            <person name="Martin F."/>
            <person name="Silar P."/>
            <person name="Natvig D.O."/>
            <person name="Lalanne C."/>
            <person name="Gautier V."/>
            <person name="Ament-Velasquez S.L."/>
            <person name="Kruys A."/>
            <person name="Hutchinson M.I."/>
            <person name="Powell A.J."/>
            <person name="Barry K."/>
            <person name="Miller A.N."/>
            <person name="Grigoriev I.V."/>
            <person name="Debuchy R."/>
            <person name="Gladieux P."/>
            <person name="Hiltunen Thoren M."/>
            <person name="Johannesson H."/>
        </authorList>
    </citation>
    <scope>NUCLEOTIDE SEQUENCE</scope>
    <source>
        <strain evidence="2">CBS 103.79</strain>
    </source>
</reference>
<dbReference type="EMBL" id="MU856685">
    <property type="protein sequence ID" value="KAK3896411.1"/>
    <property type="molecule type" value="Genomic_DNA"/>
</dbReference>
<comment type="caution">
    <text evidence="2">The sequence shown here is derived from an EMBL/GenBank/DDBJ whole genome shotgun (WGS) entry which is preliminary data.</text>
</comment>
<organism evidence="2 3">
    <name type="scientific">Staphylotrichum tortipilum</name>
    <dbReference type="NCBI Taxonomy" id="2831512"/>
    <lineage>
        <taxon>Eukaryota</taxon>
        <taxon>Fungi</taxon>
        <taxon>Dikarya</taxon>
        <taxon>Ascomycota</taxon>
        <taxon>Pezizomycotina</taxon>
        <taxon>Sordariomycetes</taxon>
        <taxon>Sordariomycetidae</taxon>
        <taxon>Sordariales</taxon>
        <taxon>Chaetomiaceae</taxon>
        <taxon>Staphylotrichum</taxon>
    </lineage>
</organism>
<reference evidence="2" key="2">
    <citation type="submission" date="2023-05" db="EMBL/GenBank/DDBJ databases">
        <authorList>
            <consortium name="Lawrence Berkeley National Laboratory"/>
            <person name="Steindorff A."/>
            <person name="Hensen N."/>
            <person name="Bonometti L."/>
            <person name="Westerberg I."/>
            <person name="Brannstrom I.O."/>
            <person name="Guillou S."/>
            <person name="Cros-Aarteil S."/>
            <person name="Calhoun S."/>
            <person name="Haridas S."/>
            <person name="Kuo A."/>
            <person name="Mondo S."/>
            <person name="Pangilinan J."/>
            <person name="Riley R."/>
            <person name="Labutti K."/>
            <person name="Andreopoulos B."/>
            <person name="Lipzen A."/>
            <person name="Chen C."/>
            <person name="Yanf M."/>
            <person name="Daum C."/>
            <person name="Ng V."/>
            <person name="Clum A."/>
            <person name="Ohm R."/>
            <person name="Martin F."/>
            <person name="Silar P."/>
            <person name="Natvig D."/>
            <person name="Lalanne C."/>
            <person name="Gautier V."/>
            <person name="Ament-Velasquez S.L."/>
            <person name="Kruys A."/>
            <person name="Hutchinson M.I."/>
            <person name="Powell A.J."/>
            <person name="Barry K."/>
            <person name="Miller A.N."/>
            <person name="Grigoriev I.V."/>
            <person name="Debuchy R."/>
            <person name="Gladieux P."/>
            <person name="Thoren M.H."/>
            <person name="Johannesson H."/>
        </authorList>
    </citation>
    <scope>NUCLEOTIDE SEQUENCE</scope>
    <source>
        <strain evidence="2">CBS 103.79</strain>
    </source>
</reference>
<proteinExistence type="predicted"/>